<dbReference type="InterPro" id="IPR036621">
    <property type="entry name" value="Anticodon-bd_dom_sf"/>
</dbReference>
<dbReference type="CDD" id="cd14046">
    <property type="entry name" value="STKc_EIF2AK4_GCN2_rpt2"/>
    <property type="match status" value="1"/>
</dbReference>
<keyword evidence="3" id="KW-0808">Transferase</keyword>
<dbReference type="InterPro" id="IPR050339">
    <property type="entry name" value="CC_SR_Kinase"/>
</dbReference>
<proteinExistence type="inferred from homology"/>
<reference evidence="17" key="1">
    <citation type="submission" date="2020-07" db="EMBL/GenBank/DDBJ databases">
        <title>Multicomponent nature underlies the extraordinary mechanical properties of spider dragline silk.</title>
        <authorList>
            <person name="Kono N."/>
            <person name="Nakamura H."/>
            <person name="Mori M."/>
            <person name="Yoshida Y."/>
            <person name="Ohtoshi R."/>
            <person name="Malay A.D."/>
            <person name="Moran D.A.P."/>
            <person name="Tomita M."/>
            <person name="Numata K."/>
            <person name="Arakawa K."/>
        </authorList>
    </citation>
    <scope>NUCLEOTIDE SEQUENCE</scope>
</reference>
<keyword evidence="6 11" id="KW-0067">ATP-binding</keyword>
<gene>
    <name evidence="17" type="primary">EIF2AK4</name>
    <name evidence="17" type="ORF">TNCT_737061</name>
</gene>
<evidence type="ECO:0000256" key="3">
    <source>
        <dbReference type="ARBA" id="ARBA00022679"/>
    </source>
</evidence>
<dbReference type="InterPro" id="IPR041715">
    <property type="entry name" value="HisRS-like_core"/>
</dbReference>
<dbReference type="OrthoDB" id="6430822at2759"/>
<keyword evidence="2" id="KW-0723">Serine/threonine-protein kinase</keyword>
<dbReference type="InterPro" id="IPR011009">
    <property type="entry name" value="Kinase-like_dom_sf"/>
</dbReference>
<dbReference type="PANTHER" id="PTHR11042">
    <property type="entry name" value="EUKARYOTIC TRANSLATION INITIATION FACTOR 2-ALPHA KINASE EIF2-ALPHA KINASE -RELATED"/>
    <property type="match status" value="1"/>
</dbReference>
<evidence type="ECO:0000256" key="8">
    <source>
        <dbReference type="ARBA" id="ARBA00047899"/>
    </source>
</evidence>
<dbReference type="Pfam" id="PF13393">
    <property type="entry name" value="tRNA-synt_His"/>
    <property type="match status" value="1"/>
</dbReference>
<dbReference type="GO" id="GO:1990625">
    <property type="term" value="P:negative regulation of cytoplasmic translational initiation in response to stress"/>
    <property type="evidence" value="ECO:0007669"/>
    <property type="project" value="TreeGrafter"/>
</dbReference>
<keyword evidence="5 17" id="KW-0418">Kinase</keyword>
<feature type="domain" description="Protein kinase" evidence="15">
    <location>
        <begin position="244"/>
        <end position="513"/>
    </location>
</feature>
<dbReference type="Gene3D" id="1.10.510.10">
    <property type="entry name" value="Transferase(Phosphotransferase) domain 1"/>
    <property type="match status" value="2"/>
</dbReference>
<dbReference type="GO" id="GO:0005524">
    <property type="term" value="F:ATP binding"/>
    <property type="evidence" value="ECO:0007669"/>
    <property type="project" value="UniProtKB-UniRule"/>
</dbReference>
<evidence type="ECO:0000256" key="1">
    <source>
        <dbReference type="ARBA" id="ARBA00012513"/>
    </source>
</evidence>
<dbReference type="PROSITE" id="PS00107">
    <property type="entry name" value="PROTEIN_KINASE_ATP"/>
    <property type="match status" value="1"/>
</dbReference>
<dbReference type="GO" id="GO:0004694">
    <property type="term" value="F:eukaryotic translation initiation factor 2alpha kinase activity"/>
    <property type="evidence" value="ECO:0007669"/>
    <property type="project" value="InterPro"/>
</dbReference>
<dbReference type="Pfam" id="PF05773">
    <property type="entry name" value="RWD"/>
    <property type="match status" value="1"/>
</dbReference>
<dbReference type="EC" id="2.7.11.1" evidence="1"/>
<evidence type="ECO:0000259" key="15">
    <source>
        <dbReference type="PROSITE" id="PS50011"/>
    </source>
</evidence>
<feature type="active site" description="Proton acceptor" evidence="10">
    <location>
        <position position="773"/>
    </location>
</feature>
<name>A0A8X6L5T1_TRICU</name>
<feature type="compositionally biased region" description="Polar residues" evidence="14">
    <location>
        <begin position="624"/>
        <end position="635"/>
    </location>
</feature>
<dbReference type="InterPro" id="IPR000719">
    <property type="entry name" value="Prot_kinase_dom"/>
</dbReference>
<keyword evidence="4 11" id="KW-0547">Nucleotide-binding</keyword>
<dbReference type="GO" id="GO:0009893">
    <property type="term" value="P:positive regulation of metabolic process"/>
    <property type="evidence" value="ECO:0007669"/>
    <property type="project" value="UniProtKB-ARBA"/>
</dbReference>
<evidence type="ECO:0000259" key="16">
    <source>
        <dbReference type="PROSITE" id="PS50908"/>
    </source>
</evidence>
<evidence type="ECO:0000256" key="11">
    <source>
        <dbReference type="PIRSR" id="PIRSR000660-2"/>
    </source>
</evidence>
<dbReference type="PROSITE" id="PS00108">
    <property type="entry name" value="PROTEIN_KINASE_ST"/>
    <property type="match status" value="1"/>
</dbReference>
<comment type="caution">
    <text evidence="17">The sequence shown here is derived from an EMBL/GenBank/DDBJ whole genome shotgun (WGS) entry which is preliminary data.</text>
</comment>
<dbReference type="InterPro" id="IPR006575">
    <property type="entry name" value="RWD_dom"/>
</dbReference>
<feature type="domain" description="Protein kinase" evidence="15">
    <location>
        <begin position="550"/>
        <end position="927"/>
    </location>
</feature>
<dbReference type="SMART" id="SM00220">
    <property type="entry name" value="S_TKc"/>
    <property type="match status" value="2"/>
</dbReference>
<evidence type="ECO:0000313" key="18">
    <source>
        <dbReference type="Proteomes" id="UP000887116"/>
    </source>
</evidence>
<comment type="catalytic activity">
    <reaction evidence="9">
        <text>L-seryl-[protein] + ATP = O-phospho-L-seryl-[protein] + ADP + H(+)</text>
        <dbReference type="Rhea" id="RHEA:17989"/>
        <dbReference type="Rhea" id="RHEA-COMP:9863"/>
        <dbReference type="Rhea" id="RHEA-COMP:11604"/>
        <dbReference type="ChEBI" id="CHEBI:15378"/>
        <dbReference type="ChEBI" id="CHEBI:29999"/>
        <dbReference type="ChEBI" id="CHEBI:30616"/>
        <dbReference type="ChEBI" id="CHEBI:83421"/>
        <dbReference type="ChEBI" id="CHEBI:456216"/>
        <dbReference type="EC" id="2.7.11.1"/>
    </reaction>
</comment>
<dbReference type="PROSITE" id="PS50908">
    <property type="entry name" value="RWD"/>
    <property type="match status" value="1"/>
</dbReference>
<dbReference type="Gene3D" id="3.30.930.10">
    <property type="entry name" value="Bira Bifunctional Protein, Domain 2"/>
    <property type="match status" value="1"/>
</dbReference>
<feature type="compositionally biased region" description="Acidic residues" evidence="14">
    <location>
        <begin position="661"/>
        <end position="673"/>
    </location>
</feature>
<dbReference type="Gene3D" id="3.10.110.10">
    <property type="entry name" value="Ubiquitin Conjugating Enzyme"/>
    <property type="match status" value="1"/>
</dbReference>
<feature type="compositionally biased region" description="Polar residues" evidence="14">
    <location>
        <begin position="697"/>
        <end position="711"/>
    </location>
</feature>
<feature type="region of interest" description="Disordered" evidence="14">
    <location>
        <begin position="624"/>
        <end position="673"/>
    </location>
</feature>
<keyword evidence="13" id="KW-0175">Coiled coil</keyword>
<evidence type="ECO:0000256" key="13">
    <source>
        <dbReference type="SAM" id="Coils"/>
    </source>
</evidence>
<feature type="domain" description="RWD" evidence="16">
    <location>
        <begin position="13"/>
        <end position="127"/>
    </location>
</feature>
<dbReference type="SUPFAM" id="SSF54495">
    <property type="entry name" value="UBC-like"/>
    <property type="match status" value="1"/>
</dbReference>
<evidence type="ECO:0000256" key="6">
    <source>
        <dbReference type="ARBA" id="ARBA00022840"/>
    </source>
</evidence>
<feature type="region of interest" description="Disordered" evidence="14">
    <location>
        <begin position="687"/>
        <end position="711"/>
    </location>
</feature>
<comment type="similarity">
    <text evidence="7">Belongs to the protein kinase superfamily. Ser/Thr protein kinase family. GCN2 subfamily.</text>
</comment>
<dbReference type="FunFam" id="3.10.110.10:FF:000050">
    <property type="entry name" value="eIF-2-alpha kinase GCN2"/>
    <property type="match status" value="1"/>
</dbReference>
<evidence type="ECO:0000256" key="2">
    <source>
        <dbReference type="ARBA" id="ARBA00022527"/>
    </source>
</evidence>
<dbReference type="GO" id="GO:0005829">
    <property type="term" value="C:cytosol"/>
    <property type="evidence" value="ECO:0007669"/>
    <property type="project" value="TreeGrafter"/>
</dbReference>
<dbReference type="EMBL" id="BMAO01014696">
    <property type="protein sequence ID" value="GFQ96546.1"/>
    <property type="molecule type" value="Genomic_DNA"/>
</dbReference>
<organism evidence="17 18">
    <name type="scientific">Trichonephila clavata</name>
    <name type="common">Joro spider</name>
    <name type="synonym">Nephila clavata</name>
    <dbReference type="NCBI Taxonomy" id="2740835"/>
    <lineage>
        <taxon>Eukaryota</taxon>
        <taxon>Metazoa</taxon>
        <taxon>Ecdysozoa</taxon>
        <taxon>Arthropoda</taxon>
        <taxon>Chelicerata</taxon>
        <taxon>Arachnida</taxon>
        <taxon>Araneae</taxon>
        <taxon>Araneomorphae</taxon>
        <taxon>Entelegynae</taxon>
        <taxon>Araneoidea</taxon>
        <taxon>Nephilidae</taxon>
        <taxon>Trichonephila</taxon>
    </lineage>
</organism>
<dbReference type="PROSITE" id="PS50011">
    <property type="entry name" value="PROTEIN_KINASE_DOM"/>
    <property type="match status" value="2"/>
</dbReference>
<evidence type="ECO:0000313" key="17">
    <source>
        <dbReference type="EMBL" id="GFQ96546.1"/>
    </source>
</evidence>
<evidence type="ECO:0000256" key="14">
    <source>
        <dbReference type="SAM" id="MobiDB-lite"/>
    </source>
</evidence>
<comment type="catalytic activity">
    <reaction evidence="8">
        <text>L-threonyl-[protein] + ATP = O-phospho-L-threonyl-[protein] + ADP + H(+)</text>
        <dbReference type="Rhea" id="RHEA:46608"/>
        <dbReference type="Rhea" id="RHEA-COMP:11060"/>
        <dbReference type="Rhea" id="RHEA-COMP:11605"/>
        <dbReference type="ChEBI" id="CHEBI:15378"/>
        <dbReference type="ChEBI" id="CHEBI:30013"/>
        <dbReference type="ChEBI" id="CHEBI:30616"/>
        <dbReference type="ChEBI" id="CHEBI:61977"/>
        <dbReference type="ChEBI" id="CHEBI:456216"/>
        <dbReference type="EC" id="2.7.11.1"/>
    </reaction>
</comment>
<dbReference type="SUPFAM" id="SSF55681">
    <property type="entry name" value="Class II aaRS and biotin synthetases"/>
    <property type="match status" value="1"/>
</dbReference>
<dbReference type="Proteomes" id="UP000887116">
    <property type="component" value="Unassembled WGS sequence"/>
</dbReference>
<evidence type="ECO:0000256" key="12">
    <source>
        <dbReference type="PROSITE-ProRule" id="PRU10141"/>
    </source>
</evidence>
<dbReference type="InterPro" id="IPR045864">
    <property type="entry name" value="aa-tRNA-synth_II/BPL/LPL"/>
</dbReference>
<dbReference type="InterPro" id="IPR008271">
    <property type="entry name" value="Ser/Thr_kinase_AS"/>
</dbReference>
<dbReference type="SUPFAM" id="SSF56112">
    <property type="entry name" value="Protein kinase-like (PK-like)"/>
    <property type="match status" value="2"/>
</dbReference>
<keyword evidence="18" id="KW-1185">Reference proteome</keyword>
<dbReference type="InterPro" id="IPR016135">
    <property type="entry name" value="UBQ-conjugating_enzyme/RWD"/>
</dbReference>
<evidence type="ECO:0000256" key="7">
    <source>
        <dbReference type="ARBA" id="ARBA00037982"/>
    </source>
</evidence>
<evidence type="ECO:0000256" key="4">
    <source>
        <dbReference type="ARBA" id="ARBA00022741"/>
    </source>
</evidence>
<dbReference type="PIRSF" id="PIRSF000660">
    <property type="entry name" value="Ser/Thr_PK_GCN2"/>
    <property type="match status" value="1"/>
</dbReference>
<evidence type="ECO:0000256" key="5">
    <source>
        <dbReference type="ARBA" id="ARBA00022777"/>
    </source>
</evidence>
<dbReference type="GO" id="GO:0000077">
    <property type="term" value="P:DNA damage checkpoint signaling"/>
    <property type="evidence" value="ECO:0007669"/>
    <property type="project" value="InterPro"/>
</dbReference>
<dbReference type="SMART" id="SM00591">
    <property type="entry name" value="RWD"/>
    <property type="match status" value="1"/>
</dbReference>
<sequence length="1559" mass="177878">MDTDESFRERQENELLSISSIYFDEVKDLRKRTSLKKWKPLEMIVTVFPEESMTADKSSTLKIDLYIRCSESYPKSSPFIDIRNPKGISDENLSKLKEELISKAKELIGGEVILELICHSRAFLYNHKKPQYGSFFEEMISTNTKKELEKAEKMEKENLELKQRQQQTLLAIEQEKLRKMEALRDANKRTRFADEPSTMHLNTAGVELRTRKESMSRKRSRSNSTGKELCSETELQAECKEMLNSKLKFVGKKEFTIVCGRCLDHSDRGCVTYSGMDSATGNLTAIIKWTLQFNVSHKLKGEQWEALQKEQAVYRKHLEVIEQEFKALRQINFKHFAHYLGMNCVFKKDKITIYILQEFIAGSTLSHLCDTLHLTMPQIQHYTREILEALKCLHDNSIVHKNLRASSLFVDKNGLIRMTDYSLDKRLYDLYRSVADVEEINIYPPTIGKGGKKGDIYRLGILLLSFINPSGNTAVVTIPEDLNPTFKDFLQKCLLHDEHERWSAEQLLAHPFLAYVSTIGMLPKEDDNDDTMEDSIDDDAIQGSRLCKEFDILKKLGKGGFGHVWKVKNKLDSRVYALKKIPLNPSNKQLNRKIKREVKLLSRLNHENIVRYYHSWIEAASTPEHTVQNGTNGEMSKSEKNTVENTESSVQWKIHDKDLSSSDDDDDDDKDDDSFIVFMTESAKDGDQQVKKFSSPAVESSSVDQETLNSEMDTVPNKVRQFMYIQMEFCEKSTLRTAIDNGLHKDISLMWRLFREIVEGLHYIHQQGVIHRDLKPVNIFLDSNDHVKIGDFGLATNVISKSTMNDASCVDVDSQSRSEVGDGTQTGRVGTTFYVAPELATSGKVCYSQKVDIYSLGIIFFEMCYPPPVTLMERNLIVSDIRLRDIKLPEKAHEVLTEEMMQLIKWLLQHDVTKRPNANELISSKYIPPLLMEESELNNLLYTTVSNPQSRMYKHMISALFAQEVTPEFDFTYDIDVFRSQGCRFKPSQTFSNVVDVLNKIMRLHAAVYLSVPTLMPKSSVIDNESCVQIMEHGGGIVTLPHNLRVPFARYIAQREIDHLKRYSLEKVYRQQKVFGCHPREQYEFAFDIVTPTPNSFLPDAEIIAAVSEIIFEFPSLESRSYCIRLNHASLLKAILMYSEIEENVEAELYEIAGMQKDKCISKAMLMNEDYNLNLTQRSISRLSQFIELEESIGKINNSLHPVMQKKGKACTLAKNSLKELTNIVSLTDALGVKLPILICPGLAQNINLFSGMFFQCICTLKTSKKKNLSNILAAGGRYDKLIQSFKLKSLSEGGKTINQSSVGASIAIESIVAAENDFNESQKLGIADFLIHSEGPGMSLEKATLMKELQDLGIRATVLYDKNLTLDDAEEFCSSQSIQHILILRKEEPGIIKVRSIDREKVSEKRIINSEIKDLLPKICSKPLPELKVDYTRSSSVSNSFSVNVRFLASDKTHSNKKREQNIRTHVISTLQISSSRIWELIPLELKMVVINTIISFCDISANIDGIQRSFDGIIDEFGKHKKYLSQLCEEICDIKTKKSNSAIILYSLLDNNFKILL</sequence>
<dbReference type="PANTHER" id="PTHR11042:SF136">
    <property type="entry name" value="EIF-2-ALPHA KINASE GCN2"/>
    <property type="match status" value="1"/>
</dbReference>
<accession>A0A8X6L5T1</accession>
<feature type="binding site" evidence="11 12">
    <location>
        <position position="579"/>
    </location>
    <ligand>
        <name>ATP</name>
        <dbReference type="ChEBI" id="CHEBI:30616"/>
    </ligand>
</feature>
<dbReference type="Gene3D" id="3.30.200.20">
    <property type="entry name" value="Phosphorylase Kinase, domain 1"/>
    <property type="match status" value="1"/>
</dbReference>
<evidence type="ECO:0000256" key="10">
    <source>
        <dbReference type="PIRSR" id="PIRSR000660-1"/>
    </source>
</evidence>
<dbReference type="Pfam" id="PF00069">
    <property type="entry name" value="Pkinase"/>
    <property type="match status" value="3"/>
</dbReference>
<feature type="coiled-coil region" evidence="13">
    <location>
        <begin position="144"/>
        <end position="171"/>
    </location>
</feature>
<dbReference type="InterPro" id="IPR016255">
    <property type="entry name" value="Gcn2"/>
</dbReference>
<dbReference type="CDD" id="cd23823">
    <property type="entry name" value="RWD_GCN2"/>
    <property type="match status" value="1"/>
</dbReference>
<protein>
    <recommendedName>
        <fullName evidence="1">non-specific serine/threonine protein kinase</fullName>
        <ecNumber evidence="1">2.7.11.1</ecNumber>
    </recommendedName>
</protein>
<dbReference type="GO" id="GO:0005634">
    <property type="term" value="C:nucleus"/>
    <property type="evidence" value="ECO:0007669"/>
    <property type="project" value="TreeGrafter"/>
</dbReference>
<feature type="binding site" evidence="11">
    <location>
        <begin position="556"/>
        <end position="564"/>
    </location>
    <ligand>
        <name>ATP</name>
        <dbReference type="ChEBI" id="CHEBI:30616"/>
    </ligand>
</feature>
<dbReference type="Gene3D" id="3.40.50.800">
    <property type="entry name" value="Anticodon-binding domain"/>
    <property type="match status" value="1"/>
</dbReference>
<dbReference type="InterPro" id="IPR017441">
    <property type="entry name" value="Protein_kinase_ATP_BS"/>
</dbReference>
<evidence type="ECO:0000256" key="9">
    <source>
        <dbReference type="ARBA" id="ARBA00048679"/>
    </source>
</evidence>